<reference evidence="1" key="2">
    <citation type="submission" date="2025-09" db="UniProtKB">
        <authorList>
            <consortium name="EnsemblPlants"/>
        </authorList>
    </citation>
    <scope>IDENTIFICATION</scope>
</reference>
<keyword evidence="2" id="KW-1185">Reference proteome</keyword>
<name>A0ACD5V687_AVESA</name>
<protein>
    <submittedName>
        <fullName evidence="1">Uncharacterized protein</fullName>
    </submittedName>
</protein>
<evidence type="ECO:0000313" key="1">
    <source>
        <dbReference type="EnsemblPlants" id="AVESA.00010b.r2.2DG0387450.1.CDS"/>
    </source>
</evidence>
<sequence>MDSSASSAHDILKCILLDEEETPTDLSLSLLKEITNDFSHDREIGSGGFAVVYKGMIENGTVAVKKLSNTYMHERKFHQEVECLMKVKHKNIVRFFGYCSDTQGKAANYNGKFVMAEIQQRLLCFEYLSNGSLNNYIQDASCGLEWRICYQIIKGICEGLHYLHRNYILHLDLKPANVLLDINMLPKIADFGLSKCFHEKQSQTVTSKLCGSIGYFAPESYSGRITFKSDIYSLGVIIIEILTGEKGYVELEDVLEMWKNRLKKSHGDTHLLEQVKICAVIGMECIECNPRKRPDTQQIIDRLHEVESTIRCIEVGMSNSLAAQVDNTSNDELHQGTPEERGQTNSCEMSKIGELKTTKAEIMDGLHEIDMSSLGAHIDSASSDELHEGTPKERGQTNTHKMSKIPELKTTKRGLYLSRFKCWCSHLYCTSFPYTISIQKRSKSKLAVSAANYISLQTLRAATQGFSGNRRIRSGSFGSVYQGTLPDGREVAIKRAENKDKIGVLTTYHETAFNSEVAALTQARHKNVMCLLGCCSESGESVLVHDFMMNGSLYDQLHGGSPMAPALMSWRGRFSVALDSARGIEYMHVYTKRLTIHRNIKSANILFDNSWTAKIADFGHSLALKGSNPLHPLSTGGTPGYMDPEYYQLQTDKNDVYSFGVVLLELLSGCRVVQQHECKNIVELLVPRILADDVVRVLDPRLPAPTPHEWEALAYVGYLAADCVSPVGVDRPSMTEVVDALERALTASTKTTVPDVSTGTPATGTEAE</sequence>
<evidence type="ECO:0000313" key="2">
    <source>
        <dbReference type="Proteomes" id="UP001732700"/>
    </source>
</evidence>
<dbReference type="EnsemblPlants" id="AVESA.00010b.r2.2DG0387450.1">
    <property type="protein sequence ID" value="AVESA.00010b.r2.2DG0387450.1.CDS"/>
    <property type="gene ID" value="AVESA.00010b.r2.2DG0387450"/>
</dbReference>
<organism evidence="1 2">
    <name type="scientific">Avena sativa</name>
    <name type="common">Oat</name>
    <dbReference type="NCBI Taxonomy" id="4498"/>
    <lineage>
        <taxon>Eukaryota</taxon>
        <taxon>Viridiplantae</taxon>
        <taxon>Streptophyta</taxon>
        <taxon>Embryophyta</taxon>
        <taxon>Tracheophyta</taxon>
        <taxon>Spermatophyta</taxon>
        <taxon>Magnoliopsida</taxon>
        <taxon>Liliopsida</taxon>
        <taxon>Poales</taxon>
        <taxon>Poaceae</taxon>
        <taxon>BOP clade</taxon>
        <taxon>Pooideae</taxon>
        <taxon>Poodae</taxon>
        <taxon>Poeae</taxon>
        <taxon>Poeae Chloroplast Group 1 (Aveneae type)</taxon>
        <taxon>Aveninae</taxon>
        <taxon>Avena</taxon>
    </lineage>
</organism>
<accession>A0ACD5V687</accession>
<dbReference type="Proteomes" id="UP001732700">
    <property type="component" value="Chromosome 2D"/>
</dbReference>
<proteinExistence type="predicted"/>
<reference evidence="1" key="1">
    <citation type="submission" date="2021-05" db="EMBL/GenBank/DDBJ databases">
        <authorList>
            <person name="Scholz U."/>
            <person name="Mascher M."/>
            <person name="Fiebig A."/>
        </authorList>
    </citation>
    <scope>NUCLEOTIDE SEQUENCE [LARGE SCALE GENOMIC DNA]</scope>
</reference>